<dbReference type="Proteomes" id="UP001302329">
    <property type="component" value="Unassembled WGS sequence"/>
</dbReference>
<sequence length="122" mass="13875">MSYLLQFCGLSDPLQLFYLEQNSAAPVCESPASGSPISGPIYGGFRPFQLDDLLGWALDTARGRSWDGEAIQRLVLDVWMERADVIRQWQLRLREEPAGRMLVAGIGTQRDWEFRCEQLLRA</sequence>
<dbReference type="RefSeq" id="WP_323356482.1">
    <property type="nucleotide sequence ID" value="NZ_JAYGHY010000018.1"/>
</dbReference>
<protein>
    <submittedName>
        <fullName evidence="1">Uncharacterized protein</fullName>
    </submittedName>
</protein>
<gene>
    <name evidence="1" type="ORF">VB739_07580</name>
</gene>
<keyword evidence="2" id="KW-1185">Reference proteome</keyword>
<comment type="caution">
    <text evidence="1">The sequence shown here is derived from an EMBL/GenBank/DDBJ whole genome shotgun (WGS) entry which is preliminary data.</text>
</comment>
<reference evidence="1 2" key="1">
    <citation type="submission" date="2023-12" db="EMBL/GenBank/DDBJ databases">
        <title>Baltic Sea Cyanobacteria.</title>
        <authorList>
            <person name="Delbaje E."/>
            <person name="Fewer D.P."/>
            <person name="Shishido T.K."/>
        </authorList>
    </citation>
    <scope>NUCLEOTIDE SEQUENCE [LARGE SCALE GENOMIC DNA]</scope>
    <source>
        <strain evidence="1 2">UHCC 0281</strain>
    </source>
</reference>
<proteinExistence type="predicted"/>
<evidence type="ECO:0000313" key="1">
    <source>
        <dbReference type="EMBL" id="MEA5442408.1"/>
    </source>
</evidence>
<evidence type="ECO:0000313" key="2">
    <source>
        <dbReference type="Proteomes" id="UP001302329"/>
    </source>
</evidence>
<name>A0ABU5SV83_9CYAN</name>
<accession>A0ABU5SV83</accession>
<organism evidence="1 2">
    <name type="scientific">Cyanobium gracile UHCC 0281</name>
    <dbReference type="NCBI Taxonomy" id="3110309"/>
    <lineage>
        <taxon>Bacteria</taxon>
        <taxon>Bacillati</taxon>
        <taxon>Cyanobacteriota</taxon>
        <taxon>Cyanophyceae</taxon>
        <taxon>Synechococcales</taxon>
        <taxon>Prochlorococcaceae</taxon>
        <taxon>Cyanobium</taxon>
    </lineage>
</organism>
<dbReference type="EMBL" id="JAYGHY010000018">
    <property type="protein sequence ID" value="MEA5442408.1"/>
    <property type="molecule type" value="Genomic_DNA"/>
</dbReference>